<dbReference type="SUPFAM" id="SSF49562">
    <property type="entry name" value="C2 domain (Calcium/lipid-binding domain, CaLB)"/>
    <property type="match status" value="1"/>
</dbReference>
<dbReference type="InterPro" id="IPR013083">
    <property type="entry name" value="Znf_RING/FYVE/PHD"/>
</dbReference>
<comment type="subcellular location">
    <subcellularLocation>
        <location evidence="1">Membrane</location>
        <topology evidence="1">Multi-pass membrane protein</topology>
    </subcellularLocation>
</comment>
<evidence type="ECO:0000256" key="1">
    <source>
        <dbReference type="ARBA" id="ARBA00004141"/>
    </source>
</evidence>
<feature type="domain" description="RING-CH-type" evidence="12">
    <location>
        <begin position="1"/>
        <end position="66"/>
    </location>
</feature>
<sequence length="242" mass="28782">MTKKIEYCRICLDNQCSPTNDFISPCKCSGTLKYVHRNCFDRWTRERSRYDQQFRCEICNTLYHDEQRVSGFRSYLAECFDMREANRTSVIILLTIIPIYVTYYLLFSGPLHIMVHSGEVPDMDILLWEKSDAYAAICVDMDCQCITEVHNDNNEPIWKHKCEYWQDKSIFFFSKITFSVFDADIGKNDDFIGEVSVPIYQVLLKRKNEKMFRLKWDIPYKGSILVKIQWTSNIVWLFQQLT</sequence>
<evidence type="ECO:0000313" key="14">
    <source>
        <dbReference type="Proteomes" id="UP001142055"/>
    </source>
</evidence>
<dbReference type="Pfam" id="PF00168">
    <property type="entry name" value="C2"/>
    <property type="match status" value="1"/>
</dbReference>
<keyword evidence="5" id="KW-0863">Zinc-finger</keyword>
<evidence type="ECO:0000256" key="3">
    <source>
        <dbReference type="ARBA" id="ARBA00022692"/>
    </source>
</evidence>
<dbReference type="PANTHER" id="PTHR46065">
    <property type="entry name" value="E3 UBIQUITIN-PROTEIN LIGASE MARCH 2/3 FAMILY MEMBER"/>
    <property type="match status" value="1"/>
</dbReference>
<dbReference type="OMA" id="MICRICG"/>
<evidence type="ECO:0000256" key="4">
    <source>
        <dbReference type="ARBA" id="ARBA00022723"/>
    </source>
</evidence>
<keyword evidence="2" id="KW-0808">Transferase</keyword>
<evidence type="ECO:0000256" key="5">
    <source>
        <dbReference type="ARBA" id="ARBA00022771"/>
    </source>
</evidence>
<name>A0A9Q0M6W3_BLOTA</name>
<keyword evidence="3 10" id="KW-0812">Transmembrane</keyword>
<evidence type="ECO:0000256" key="7">
    <source>
        <dbReference type="ARBA" id="ARBA00022833"/>
    </source>
</evidence>
<evidence type="ECO:0000256" key="6">
    <source>
        <dbReference type="ARBA" id="ARBA00022786"/>
    </source>
</evidence>
<keyword evidence="14" id="KW-1185">Reference proteome</keyword>
<dbReference type="AlphaFoldDB" id="A0A9Q0M6W3"/>
<reference evidence="13" key="1">
    <citation type="submission" date="2022-12" db="EMBL/GenBank/DDBJ databases">
        <title>Genome assemblies of Blomia tropicalis.</title>
        <authorList>
            <person name="Cui Y."/>
        </authorList>
    </citation>
    <scope>NUCLEOTIDE SEQUENCE</scope>
    <source>
        <tissue evidence="13">Adult mites</tissue>
    </source>
</reference>
<dbReference type="Gene3D" id="2.60.40.150">
    <property type="entry name" value="C2 domain"/>
    <property type="match status" value="1"/>
</dbReference>
<dbReference type="GO" id="GO:0008270">
    <property type="term" value="F:zinc ion binding"/>
    <property type="evidence" value="ECO:0007669"/>
    <property type="project" value="UniProtKB-KW"/>
</dbReference>
<dbReference type="InterPro" id="IPR011016">
    <property type="entry name" value="Znf_RING-CH"/>
</dbReference>
<dbReference type="Proteomes" id="UP001142055">
    <property type="component" value="Chromosome 2"/>
</dbReference>
<organism evidence="13 14">
    <name type="scientific">Blomia tropicalis</name>
    <name type="common">Mite</name>
    <dbReference type="NCBI Taxonomy" id="40697"/>
    <lineage>
        <taxon>Eukaryota</taxon>
        <taxon>Metazoa</taxon>
        <taxon>Ecdysozoa</taxon>
        <taxon>Arthropoda</taxon>
        <taxon>Chelicerata</taxon>
        <taxon>Arachnida</taxon>
        <taxon>Acari</taxon>
        <taxon>Acariformes</taxon>
        <taxon>Sarcoptiformes</taxon>
        <taxon>Astigmata</taxon>
        <taxon>Glycyphagoidea</taxon>
        <taxon>Echimyopodidae</taxon>
        <taxon>Blomia</taxon>
    </lineage>
</organism>
<dbReference type="PROSITE" id="PS51292">
    <property type="entry name" value="ZF_RING_CH"/>
    <property type="match status" value="1"/>
</dbReference>
<keyword evidence="6" id="KW-0833">Ubl conjugation pathway</keyword>
<dbReference type="GO" id="GO:0016020">
    <property type="term" value="C:membrane"/>
    <property type="evidence" value="ECO:0007669"/>
    <property type="project" value="UniProtKB-SubCell"/>
</dbReference>
<comment type="caution">
    <text evidence="13">The sequence shown here is derived from an EMBL/GenBank/DDBJ whole genome shotgun (WGS) entry which is preliminary data.</text>
</comment>
<gene>
    <name evidence="13" type="ORF">RDWZM_005914</name>
</gene>
<evidence type="ECO:0000313" key="13">
    <source>
        <dbReference type="EMBL" id="KAJ6220102.1"/>
    </source>
</evidence>
<keyword evidence="9 10" id="KW-0472">Membrane</keyword>
<proteinExistence type="predicted"/>
<keyword evidence="8 10" id="KW-1133">Transmembrane helix</keyword>
<dbReference type="InterPro" id="IPR000008">
    <property type="entry name" value="C2_dom"/>
</dbReference>
<protein>
    <recommendedName>
        <fullName evidence="15">RING-CH-type domain-containing protein</fullName>
    </recommendedName>
</protein>
<evidence type="ECO:0000259" key="11">
    <source>
        <dbReference type="PROSITE" id="PS50004"/>
    </source>
</evidence>
<evidence type="ECO:0008006" key="15">
    <source>
        <dbReference type="Google" id="ProtNLM"/>
    </source>
</evidence>
<dbReference type="PROSITE" id="PS50004">
    <property type="entry name" value="C2"/>
    <property type="match status" value="1"/>
</dbReference>
<evidence type="ECO:0000256" key="2">
    <source>
        <dbReference type="ARBA" id="ARBA00022679"/>
    </source>
</evidence>
<evidence type="ECO:0000256" key="9">
    <source>
        <dbReference type="ARBA" id="ARBA00023136"/>
    </source>
</evidence>
<dbReference type="CDD" id="cd16495">
    <property type="entry name" value="RING_CH-C4HC3_MARCH"/>
    <property type="match status" value="1"/>
</dbReference>
<dbReference type="Gene3D" id="3.30.40.10">
    <property type="entry name" value="Zinc/RING finger domain, C3HC4 (zinc finger)"/>
    <property type="match status" value="1"/>
</dbReference>
<accession>A0A9Q0M6W3</accession>
<dbReference type="PANTHER" id="PTHR46065:SF3">
    <property type="entry name" value="FI20425P1"/>
    <property type="match status" value="1"/>
</dbReference>
<dbReference type="Pfam" id="PF12906">
    <property type="entry name" value="RINGv"/>
    <property type="match status" value="1"/>
</dbReference>
<keyword evidence="7" id="KW-0862">Zinc</keyword>
<dbReference type="SMART" id="SM00744">
    <property type="entry name" value="RINGv"/>
    <property type="match status" value="1"/>
</dbReference>
<keyword evidence="4" id="KW-0479">Metal-binding</keyword>
<evidence type="ECO:0000256" key="10">
    <source>
        <dbReference type="SAM" id="Phobius"/>
    </source>
</evidence>
<feature type="domain" description="C2" evidence="11">
    <location>
        <begin position="90"/>
        <end position="212"/>
    </location>
</feature>
<evidence type="ECO:0000256" key="8">
    <source>
        <dbReference type="ARBA" id="ARBA00022989"/>
    </source>
</evidence>
<feature type="transmembrane region" description="Helical" evidence="10">
    <location>
        <begin position="90"/>
        <end position="107"/>
    </location>
</feature>
<evidence type="ECO:0000259" key="12">
    <source>
        <dbReference type="PROSITE" id="PS51292"/>
    </source>
</evidence>
<dbReference type="InterPro" id="IPR035892">
    <property type="entry name" value="C2_domain_sf"/>
</dbReference>
<dbReference type="GO" id="GO:0016740">
    <property type="term" value="F:transferase activity"/>
    <property type="evidence" value="ECO:0007669"/>
    <property type="project" value="UniProtKB-KW"/>
</dbReference>
<dbReference type="EMBL" id="JAPWDV010000002">
    <property type="protein sequence ID" value="KAJ6220102.1"/>
    <property type="molecule type" value="Genomic_DNA"/>
</dbReference>
<dbReference type="CDD" id="cd00030">
    <property type="entry name" value="C2"/>
    <property type="match status" value="1"/>
</dbReference>
<dbReference type="SUPFAM" id="SSF57850">
    <property type="entry name" value="RING/U-box"/>
    <property type="match status" value="1"/>
</dbReference>